<dbReference type="Pfam" id="PF00373">
    <property type="entry name" value="FERM_M"/>
    <property type="match status" value="1"/>
</dbReference>
<dbReference type="InterPro" id="IPR018979">
    <property type="entry name" value="FERM_N"/>
</dbReference>
<evidence type="ECO:0000256" key="1">
    <source>
        <dbReference type="SAM" id="MobiDB-lite"/>
    </source>
</evidence>
<dbReference type="Gene3D" id="1.20.80.10">
    <property type="match status" value="1"/>
</dbReference>
<dbReference type="SMART" id="SM00295">
    <property type="entry name" value="B41"/>
    <property type="match status" value="1"/>
</dbReference>
<evidence type="ECO:0000259" key="2">
    <source>
        <dbReference type="PROSITE" id="PS50057"/>
    </source>
</evidence>
<dbReference type="FunFam" id="1.20.80.10:FF:000005">
    <property type="entry name" value="FERM, RhoGEF and pleckstrin domain-containing protein 1"/>
    <property type="match status" value="1"/>
</dbReference>
<proteinExistence type="predicted"/>
<protein>
    <submittedName>
        <fullName evidence="3">FERM domain-containing protein 7-like</fullName>
    </submittedName>
</protein>
<dbReference type="SUPFAM" id="SSF47031">
    <property type="entry name" value="Second domain of FERM"/>
    <property type="match status" value="1"/>
</dbReference>
<dbReference type="InterPro" id="IPR019747">
    <property type="entry name" value="FERM_CS"/>
</dbReference>
<reference evidence="3 4" key="1">
    <citation type="submission" date="2015-08" db="EMBL/GenBank/DDBJ databases">
        <title>The genome of the Asian arowana (Scleropages formosus).</title>
        <authorList>
            <person name="Tan M.H."/>
            <person name="Gan H.M."/>
            <person name="Croft L.J."/>
            <person name="Austin C.M."/>
        </authorList>
    </citation>
    <scope>NUCLEOTIDE SEQUENCE [LARGE SCALE GENOMIC DNA]</scope>
    <source>
        <strain evidence="3">Aro1</strain>
    </source>
</reference>
<feature type="compositionally biased region" description="Acidic residues" evidence="1">
    <location>
        <begin position="405"/>
        <end position="427"/>
    </location>
</feature>
<dbReference type="AlphaFoldDB" id="A0A0P7V4D0"/>
<dbReference type="InterPro" id="IPR029071">
    <property type="entry name" value="Ubiquitin-like_domsf"/>
</dbReference>
<dbReference type="InterPro" id="IPR051835">
    <property type="entry name" value="RAC1-GEF"/>
</dbReference>
<dbReference type="SUPFAM" id="SSF54236">
    <property type="entry name" value="Ubiquitin-like"/>
    <property type="match status" value="1"/>
</dbReference>
<dbReference type="GO" id="GO:0005085">
    <property type="term" value="F:guanyl-nucleotide exchange factor activity"/>
    <property type="evidence" value="ECO:0007669"/>
    <property type="project" value="TreeGrafter"/>
</dbReference>
<dbReference type="InterPro" id="IPR014352">
    <property type="entry name" value="FERM/acyl-CoA-bd_prot_sf"/>
</dbReference>
<dbReference type="PRINTS" id="PR00935">
    <property type="entry name" value="BAND41"/>
</dbReference>
<dbReference type="Pfam" id="PF09380">
    <property type="entry name" value="FERM_C"/>
    <property type="match status" value="1"/>
</dbReference>
<evidence type="ECO:0000313" key="3">
    <source>
        <dbReference type="EMBL" id="KPP69619.1"/>
    </source>
</evidence>
<dbReference type="InterPro" id="IPR014847">
    <property type="entry name" value="FA"/>
</dbReference>
<dbReference type="InterPro" id="IPR019748">
    <property type="entry name" value="FERM_central"/>
</dbReference>
<sequence>MPRLALQQRILGIDFHNKVCGYLKLLEKEYFGLEFRHHSGSYVSDVWRVWLELLKPVMKQLKNTSDQTFRFIVKFFPPDPGQLQKSLTRYLFTLQIRQDLSNGSLTCNDNSAALLVSHILQSELGDYDEELDVQHLETKQYVPNQEYLDHKIMRFHKRHRGQTPEESDVQLLEVARKLDMYGIRPHAAHDGEGMRLNLAVTHMGVLVFQPSHRDTVEFTMASRDICKAFWRMCVEYHAFFRLAEEPQSRQRSLLSSKGSSFRYSGRTQKQLLDCVGKEEKRNLPFERKHHKADFDSRHCRSSPDLLTDVSKELQGPAASVYASEFRPLGHYPHLSRRQAPERPTYLPLGPASLSERPSSLCMLGAGSFSDSDSEIVYPYYCPTLGMLVSATPLARMRLSSGSLQLDEEEEEEVEAEEEGQDPNDLSDNEGTQA</sequence>
<dbReference type="Gene3D" id="3.10.20.90">
    <property type="entry name" value="Phosphatidylinositol 3-kinase Catalytic Subunit, Chain A, domain 1"/>
    <property type="match status" value="1"/>
</dbReference>
<evidence type="ECO:0000313" key="4">
    <source>
        <dbReference type="Proteomes" id="UP000034805"/>
    </source>
</evidence>
<name>A0A0P7V4D0_SCLFO</name>
<dbReference type="PANTHER" id="PTHR45858">
    <property type="entry name" value="FERM DOMAIN CONTAINING PROTEIN"/>
    <property type="match status" value="1"/>
</dbReference>
<dbReference type="PROSITE" id="PS50057">
    <property type="entry name" value="FERM_3"/>
    <property type="match status" value="1"/>
</dbReference>
<dbReference type="Pfam" id="PF08736">
    <property type="entry name" value="FA"/>
    <property type="match status" value="1"/>
</dbReference>
<dbReference type="CDD" id="cd14473">
    <property type="entry name" value="FERM_B-lobe"/>
    <property type="match status" value="1"/>
</dbReference>
<gene>
    <name evidence="3" type="ORF">Z043_111614</name>
</gene>
<dbReference type="InterPro" id="IPR000299">
    <property type="entry name" value="FERM_domain"/>
</dbReference>
<dbReference type="SMART" id="SM01196">
    <property type="entry name" value="FERM_C"/>
    <property type="match status" value="1"/>
</dbReference>
<dbReference type="SUPFAM" id="SSF50729">
    <property type="entry name" value="PH domain-like"/>
    <property type="match status" value="1"/>
</dbReference>
<dbReference type="InterPro" id="IPR018980">
    <property type="entry name" value="FERM_PH-like_C"/>
</dbReference>
<accession>A0A0P7V4D0</accession>
<dbReference type="PANTHER" id="PTHR45858:SF1">
    <property type="entry name" value="FERM DOMAIN-CONTAINING PROTEIN 7"/>
    <property type="match status" value="1"/>
</dbReference>
<organism evidence="3 4">
    <name type="scientific">Scleropages formosus</name>
    <name type="common">Asian bonytongue</name>
    <name type="synonym">Osteoglossum formosum</name>
    <dbReference type="NCBI Taxonomy" id="113540"/>
    <lineage>
        <taxon>Eukaryota</taxon>
        <taxon>Metazoa</taxon>
        <taxon>Chordata</taxon>
        <taxon>Craniata</taxon>
        <taxon>Vertebrata</taxon>
        <taxon>Euteleostomi</taxon>
        <taxon>Actinopterygii</taxon>
        <taxon>Neopterygii</taxon>
        <taxon>Teleostei</taxon>
        <taxon>Osteoglossocephala</taxon>
        <taxon>Osteoglossomorpha</taxon>
        <taxon>Osteoglossiformes</taxon>
        <taxon>Osteoglossidae</taxon>
        <taxon>Scleropages</taxon>
    </lineage>
</organism>
<dbReference type="InterPro" id="IPR019749">
    <property type="entry name" value="Band_41_domain"/>
</dbReference>
<feature type="region of interest" description="Disordered" evidence="1">
    <location>
        <begin position="400"/>
        <end position="433"/>
    </location>
</feature>
<dbReference type="Gene3D" id="2.30.29.30">
    <property type="entry name" value="Pleckstrin-homology domain (PH domain)/Phosphotyrosine-binding domain (PTB)"/>
    <property type="match status" value="1"/>
</dbReference>
<dbReference type="SMART" id="SM01195">
    <property type="entry name" value="FA"/>
    <property type="match status" value="1"/>
</dbReference>
<dbReference type="Pfam" id="PF09379">
    <property type="entry name" value="FERM_N"/>
    <property type="match status" value="1"/>
</dbReference>
<dbReference type="PROSITE" id="PS00660">
    <property type="entry name" value="FERM_1"/>
    <property type="match status" value="1"/>
</dbReference>
<dbReference type="InterPro" id="IPR035963">
    <property type="entry name" value="FERM_2"/>
</dbReference>
<dbReference type="InterPro" id="IPR011993">
    <property type="entry name" value="PH-like_dom_sf"/>
</dbReference>
<dbReference type="EMBL" id="JARO02003869">
    <property type="protein sequence ID" value="KPP69619.1"/>
    <property type="molecule type" value="Genomic_DNA"/>
</dbReference>
<feature type="domain" description="FERM" evidence="2">
    <location>
        <begin position="1"/>
        <end position="286"/>
    </location>
</feature>
<dbReference type="Proteomes" id="UP000034805">
    <property type="component" value="Unassembled WGS sequence"/>
</dbReference>
<comment type="caution">
    <text evidence="3">The sequence shown here is derived from an EMBL/GenBank/DDBJ whole genome shotgun (WGS) entry which is preliminary data.</text>
</comment>